<dbReference type="Gene3D" id="1.10.1040.10">
    <property type="entry name" value="N-(1-d-carboxylethyl)-l-norvaline Dehydrogenase, domain 2"/>
    <property type="match status" value="1"/>
</dbReference>
<keyword evidence="1" id="KW-0560">Oxidoreductase</keyword>
<gene>
    <name evidence="6" type="ORF">JI62_15620</name>
</gene>
<dbReference type="GO" id="GO:0016616">
    <property type="term" value="F:oxidoreductase activity, acting on the CH-OH group of donors, NAD or NADP as acceptor"/>
    <property type="evidence" value="ECO:0007669"/>
    <property type="project" value="TreeGrafter"/>
</dbReference>
<comment type="similarity">
    <text evidence="3">Belongs to the mannitol dehydrogenase family. UxuB subfamily.</text>
</comment>
<dbReference type="Pfam" id="PF01232">
    <property type="entry name" value="Mannitol_dh"/>
    <property type="match status" value="1"/>
</dbReference>
<evidence type="ECO:0000259" key="4">
    <source>
        <dbReference type="Pfam" id="PF01232"/>
    </source>
</evidence>
<dbReference type="PANTHER" id="PTHR43362:SF1">
    <property type="entry name" value="MANNITOL DEHYDROGENASE 2-RELATED"/>
    <property type="match status" value="1"/>
</dbReference>
<evidence type="ECO:0000256" key="3">
    <source>
        <dbReference type="ARBA" id="ARBA00061451"/>
    </source>
</evidence>
<accession>A0A246RZQ1</accession>
<evidence type="ECO:0000256" key="2">
    <source>
        <dbReference type="ARBA" id="ARBA00023027"/>
    </source>
</evidence>
<dbReference type="OrthoDB" id="271711at2"/>
<dbReference type="PANTHER" id="PTHR43362">
    <property type="entry name" value="MANNITOL DEHYDROGENASE DSF1-RELATED"/>
    <property type="match status" value="1"/>
</dbReference>
<dbReference type="RefSeq" id="WP_088701054.1">
    <property type="nucleotide sequence ID" value="NZ_JPUA01000034.1"/>
</dbReference>
<dbReference type="Proteomes" id="UP000197334">
    <property type="component" value="Unassembled WGS sequence"/>
</dbReference>
<proteinExistence type="inferred from homology"/>
<comment type="caution">
    <text evidence="6">The sequence shown here is derived from an EMBL/GenBank/DDBJ whole genome shotgun (WGS) entry which is preliminary data.</text>
</comment>
<dbReference type="InterPro" id="IPR013118">
    <property type="entry name" value="Mannitol_DH_C"/>
</dbReference>
<sequence>MTRLNNHNLGKLTDDVAKPNYVAKPQYDRKTLTPGIVHIGVGGFHRAHQAMYLDTLMNQGEALDWGIVGVGVMPGDKRMQQALAAQDYLYTLVVKHPDGRYEPRVIGSMVNYLFAPEETKAVIEQMADPAIRIVSLTVTEGGYNFHPVSGEFDLDNPQVRGDLANPTQPTTSFGLVVEALVRRRARGIAPFTVMSCDNIQGNGDVAKRMFGAYAQARDAELGAWLEAEVAFPNAMVDRITPVTSPTDIDELSQRFGVEDAWPVVCEPFTQWVLEDHFPLGRPAFDKVGVQVVEDVEPYELMKLRLLNASHQALTYFGYLAGYRYAHEVCQDPLFVDFLLGYMREEGTPTLAPVPGVDLETYRLTLIERFANPQIKDTLARLCAESSDRIPKWLVPVIRQQLAQGGEIERSAAVVASWARYAEGVDEQGEPIEIVDRLKTPLMAIAAENRQRPTAFIENRELFGDLIDSPRFVEAYLAALSSLHERGARATLEGLASSKGTV</sequence>
<protein>
    <submittedName>
        <fullName evidence="6">Mannitol dehydrogenase</fullName>
    </submittedName>
</protein>
<feature type="domain" description="Mannitol dehydrogenase C-terminal" evidence="5">
    <location>
        <begin position="294"/>
        <end position="482"/>
    </location>
</feature>
<dbReference type="SUPFAM" id="SSF51735">
    <property type="entry name" value="NAD(P)-binding Rossmann-fold domains"/>
    <property type="match status" value="1"/>
</dbReference>
<dbReference type="AlphaFoldDB" id="A0A246RZQ1"/>
<dbReference type="InterPro" id="IPR036291">
    <property type="entry name" value="NAD(P)-bd_dom_sf"/>
</dbReference>
<dbReference type="InterPro" id="IPR050988">
    <property type="entry name" value="Mannitol_DH/Oxidoreductase"/>
</dbReference>
<dbReference type="InterPro" id="IPR013131">
    <property type="entry name" value="Mannitol_DH_N"/>
</dbReference>
<dbReference type="InterPro" id="IPR023027">
    <property type="entry name" value="Mannitol_DH_CS"/>
</dbReference>
<dbReference type="InterPro" id="IPR013328">
    <property type="entry name" value="6PGD_dom2"/>
</dbReference>
<dbReference type="Gene3D" id="3.40.50.720">
    <property type="entry name" value="NAD(P)-binding Rossmann-like Domain"/>
    <property type="match status" value="1"/>
</dbReference>
<reference evidence="6 7" key="1">
    <citation type="submission" date="2014-08" db="EMBL/GenBank/DDBJ databases">
        <title>Draft genome sequence of a novel L-asparaginase producing marine bacterium, Halomonas campaniensis.</title>
        <authorList>
            <person name="Sundarakrishnan B."/>
            <person name="Moushumi Priya A."/>
            <person name="Raman G."/>
            <person name="Sakthivel N."/>
            <person name="Park S."/>
            <person name="Jayachandran S."/>
        </authorList>
    </citation>
    <scope>NUCLEOTIDE SEQUENCE [LARGE SCALE GENOMIC DNA]</scope>
    <source>
        <strain evidence="6 7">SK03</strain>
    </source>
</reference>
<evidence type="ECO:0000256" key="1">
    <source>
        <dbReference type="ARBA" id="ARBA00023002"/>
    </source>
</evidence>
<feature type="domain" description="Mannitol dehydrogenase N-terminal" evidence="4">
    <location>
        <begin position="35"/>
        <end position="285"/>
    </location>
</feature>
<dbReference type="FunFam" id="3.40.50.720:FF:000129">
    <property type="entry name" value="D-mannonate oxidoreductase"/>
    <property type="match status" value="1"/>
</dbReference>
<organism evidence="6 7">
    <name type="scientific">Halomonas campaniensis</name>
    <dbReference type="NCBI Taxonomy" id="213554"/>
    <lineage>
        <taxon>Bacteria</taxon>
        <taxon>Pseudomonadati</taxon>
        <taxon>Pseudomonadota</taxon>
        <taxon>Gammaproteobacteria</taxon>
        <taxon>Oceanospirillales</taxon>
        <taxon>Halomonadaceae</taxon>
        <taxon>Halomonas</taxon>
    </lineage>
</organism>
<keyword evidence="7" id="KW-1185">Reference proteome</keyword>
<evidence type="ECO:0000259" key="5">
    <source>
        <dbReference type="Pfam" id="PF08125"/>
    </source>
</evidence>
<dbReference type="InterPro" id="IPR008927">
    <property type="entry name" value="6-PGluconate_DH-like_C_sf"/>
</dbReference>
<dbReference type="EMBL" id="JPUA01000034">
    <property type="protein sequence ID" value="OWV29050.1"/>
    <property type="molecule type" value="Genomic_DNA"/>
</dbReference>
<dbReference type="PROSITE" id="PS00974">
    <property type="entry name" value="MANNITOL_DHGENASE"/>
    <property type="match status" value="1"/>
</dbReference>
<dbReference type="PRINTS" id="PR00084">
    <property type="entry name" value="MTLDHDRGNASE"/>
</dbReference>
<dbReference type="GO" id="GO:0019594">
    <property type="term" value="P:mannitol metabolic process"/>
    <property type="evidence" value="ECO:0007669"/>
    <property type="project" value="InterPro"/>
</dbReference>
<keyword evidence="2" id="KW-0520">NAD</keyword>
<dbReference type="SUPFAM" id="SSF48179">
    <property type="entry name" value="6-phosphogluconate dehydrogenase C-terminal domain-like"/>
    <property type="match status" value="1"/>
</dbReference>
<name>A0A246RZQ1_9GAMM</name>
<dbReference type="Pfam" id="PF08125">
    <property type="entry name" value="Mannitol_dh_C"/>
    <property type="match status" value="1"/>
</dbReference>
<dbReference type="InterPro" id="IPR000669">
    <property type="entry name" value="Mannitol_DH"/>
</dbReference>
<evidence type="ECO:0000313" key="6">
    <source>
        <dbReference type="EMBL" id="OWV29050.1"/>
    </source>
</evidence>
<evidence type="ECO:0000313" key="7">
    <source>
        <dbReference type="Proteomes" id="UP000197334"/>
    </source>
</evidence>